<evidence type="ECO:0000313" key="1">
    <source>
        <dbReference type="EMBL" id="CAG8666663.1"/>
    </source>
</evidence>
<sequence>MPTIEVKTNVKVNNTDEFFCNVTEASVKILNKPKEFIQIILEDEVPMMFAGTTAPTYMIRIHSRNGFSDLLNNQEMSKKFADVFKKELGVESTR</sequence>
<name>A0ACA9NTS5_9GLOM</name>
<protein>
    <submittedName>
        <fullName evidence="1">390_t:CDS:1</fullName>
    </submittedName>
</protein>
<organism evidence="1 2">
    <name type="scientific">Racocetra persica</name>
    <dbReference type="NCBI Taxonomy" id="160502"/>
    <lineage>
        <taxon>Eukaryota</taxon>
        <taxon>Fungi</taxon>
        <taxon>Fungi incertae sedis</taxon>
        <taxon>Mucoromycota</taxon>
        <taxon>Glomeromycotina</taxon>
        <taxon>Glomeromycetes</taxon>
        <taxon>Diversisporales</taxon>
        <taxon>Gigasporaceae</taxon>
        <taxon>Racocetra</taxon>
    </lineage>
</organism>
<comment type="caution">
    <text evidence="1">The sequence shown here is derived from an EMBL/GenBank/DDBJ whole genome shotgun (WGS) entry which is preliminary data.</text>
</comment>
<keyword evidence="2" id="KW-1185">Reference proteome</keyword>
<reference evidence="1" key="1">
    <citation type="submission" date="2021-06" db="EMBL/GenBank/DDBJ databases">
        <authorList>
            <person name="Kallberg Y."/>
            <person name="Tangrot J."/>
            <person name="Rosling A."/>
        </authorList>
    </citation>
    <scope>NUCLEOTIDE SEQUENCE</scope>
    <source>
        <strain evidence="1">MA461A</strain>
    </source>
</reference>
<evidence type="ECO:0000313" key="2">
    <source>
        <dbReference type="Proteomes" id="UP000789920"/>
    </source>
</evidence>
<dbReference type="EMBL" id="CAJVQC010015400">
    <property type="protein sequence ID" value="CAG8666663.1"/>
    <property type="molecule type" value="Genomic_DNA"/>
</dbReference>
<accession>A0ACA9NTS5</accession>
<proteinExistence type="predicted"/>
<dbReference type="Proteomes" id="UP000789920">
    <property type="component" value="Unassembled WGS sequence"/>
</dbReference>
<gene>
    <name evidence="1" type="ORF">RPERSI_LOCUS8500</name>
</gene>
<feature type="non-terminal residue" evidence="1">
    <location>
        <position position="94"/>
    </location>
</feature>